<dbReference type="Proteomes" id="UP000499080">
    <property type="component" value="Unassembled WGS sequence"/>
</dbReference>
<proteinExistence type="predicted"/>
<name>A0A4Y2PND8_ARAVE</name>
<dbReference type="EMBL" id="BGPR01011761">
    <property type="protein sequence ID" value="GBN52824.1"/>
    <property type="molecule type" value="Genomic_DNA"/>
</dbReference>
<organism evidence="1 2">
    <name type="scientific">Araneus ventricosus</name>
    <name type="common">Orbweaver spider</name>
    <name type="synonym">Epeira ventricosa</name>
    <dbReference type="NCBI Taxonomy" id="182803"/>
    <lineage>
        <taxon>Eukaryota</taxon>
        <taxon>Metazoa</taxon>
        <taxon>Ecdysozoa</taxon>
        <taxon>Arthropoda</taxon>
        <taxon>Chelicerata</taxon>
        <taxon>Arachnida</taxon>
        <taxon>Araneae</taxon>
        <taxon>Araneomorphae</taxon>
        <taxon>Entelegynae</taxon>
        <taxon>Araneoidea</taxon>
        <taxon>Araneidae</taxon>
        <taxon>Araneus</taxon>
    </lineage>
</organism>
<sequence>MRTTPSLNMPGCLRWMVSRWPSDCFLLPKLKEHLSRTRFFSDSDVKTAAENWFNGQRRHFYQAGLNNKKELDKRLLALAKKIKIKTNNLTYPYLFPTIKFLPGMLRSVHVLTDNQMTDNRMGEIADRRIAE</sequence>
<accession>A0A4Y2PND8</accession>
<dbReference type="AlphaFoldDB" id="A0A4Y2PND8"/>
<protein>
    <submittedName>
        <fullName evidence="1">Uncharacterized protein</fullName>
    </submittedName>
</protein>
<gene>
    <name evidence="1" type="ORF">AVEN_82324_1</name>
</gene>
<evidence type="ECO:0000313" key="1">
    <source>
        <dbReference type="EMBL" id="GBN52824.1"/>
    </source>
</evidence>
<reference evidence="1 2" key="1">
    <citation type="journal article" date="2019" name="Sci. Rep.">
        <title>Orb-weaving spider Araneus ventricosus genome elucidates the spidroin gene catalogue.</title>
        <authorList>
            <person name="Kono N."/>
            <person name="Nakamura H."/>
            <person name="Ohtoshi R."/>
            <person name="Moran D.A.P."/>
            <person name="Shinohara A."/>
            <person name="Yoshida Y."/>
            <person name="Fujiwara M."/>
            <person name="Mori M."/>
            <person name="Tomita M."/>
            <person name="Arakawa K."/>
        </authorList>
    </citation>
    <scope>NUCLEOTIDE SEQUENCE [LARGE SCALE GENOMIC DNA]</scope>
</reference>
<comment type="caution">
    <text evidence="1">The sequence shown here is derived from an EMBL/GenBank/DDBJ whole genome shotgun (WGS) entry which is preliminary data.</text>
</comment>
<keyword evidence="2" id="KW-1185">Reference proteome</keyword>
<evidence type="ECO:0000313" key="2">
    <source>
        <dbReference type="Proteomes" id="UP000499080"/>
    </source>
</evidence>